<evidence type="ECO:0000256" key="1">
    <source>
        <dbReference type="SAM" id="MobiDB-lite"/>
    </source>
</evidence>
<gene>
    <name evidence="3" type="ORF">BDA99DRAFT_572461</name>
</gene>
<feature type="region of interest" description="Disordered" evidence="1">
    <location>
        <begin position="366"/>
        <end position="390"/>
    </location>
</feature>
<accession>A0AAD5JZ75</accession>
<sequence>MDTTTSIIYETTRWQAAYADGELIQLPNMYRSPDYPTSWKLHYNHSNKQNSQKFKPTWLVRVDDMVTVPGSSVSESYNALSYSWNQAGDISKKDKMDNKKIMEITHLWRTDSSPSPQQEVSLSFKNLIQRICKEFGIQYIWFDQLCINQQDGPEKQEELKNLHCIYGNAKYTVVLIPELSYDQLEKKDAKVKVTDLGVIATSEWSKRVWTLEESYMSRQMLFVGRNIHLWSNITSDPSTASTLAGPFLYVISDKSVKWTASTALFHIRTRQSTKKIDRYRALANMFPEMFSNASTKIIFGGDQRLEDVAIHFYGVLAKTDLTILKFGLPYNFNDDGAMMPSGYEENELTLPTWTGIKGRHVPQDFEADRRRNDNTVAAANRNNKDDRSKKSTYPVISVSTNERFLSIICDSIKVSLKDACHIKRISDHKDHPLTNDGLPYSPIWMEYPRDLLFLEKTDSLPHSITCTSTTTTQQEKINSLDIMTPYRIKATHILPVKMNGKLWINTLSSPTHTGAYLSLTEGNCTECIILSGIQFEMSPDPGITGSPVITKCDNRRYKAIGLCIIDHSIFTYCDSLQHIEAHKHFVIE</sequence>
<proteinExistence type="predicted"/>
<name>A0AAD5JZ75_9FUNG</name>
<dbReference type="Pfam" id="PF06985">
    <property type="entry name" value="HET"/>
    <property type="match status" value="1"/>
</dbReference>
<dbReference type="EMBL" id="JAIXMP010000015">
    <property type="protein sequence ID" value="KAI9261544.1"/>
    <property type="molecule type" value="Genomic_DNA"/>
</dbReference>
<reference evidence="3" key="1">
    <citation type="journal article" date="2022" name="IScience">
        <title>Evolution of zygomycete secretomes and the origins of terrestrial fungal ecologies.</title>
        <authorList>
            <person name="Chang Y."/>
            <person name="Wang Y."/>
            <person name="Mondo S."/>
            <person name="Ahrendt S."/>
            <person name="Andreopoulos W."/>
            <person name="Barry K."/>
            <person name="Beard J."/>
            <person name="Benny G.L."/>
            <person name="Blankenship S."/>
            <person name="Bonito G."/>
            <person name="Cuomo C."/>
            <person name="Desiro A."/>
            <person name="Gervers K.A."/>
            <person name="Hundley H."/>
            <person name="Kuo A."/>
            <person name="LaButti K."/>
            <person name="Lang B.F."/>
            <person name="Lipzen A."/>
            <person name="O'Donnell K."/>
            <person name="Pangilinan J."/>
            <person name="Reynolds N."/>
            <person name="Sandor L."/>
            <person name="Smith M.E."/>
            <person name="Tsang A."/>
            <person name="Grigoriev I.V."/>
            <person name="Stajich J.E."/>
            <person name="Spatafora J.W."/>
        </authorList>
    </citation>
    <scope>NUCLEOTIDE SEQUENCE</scope>
    <source>
        <strain evidence="3">RSA 2281</strain>
    </source>
</reference>
<evidence type="ECO:0000313" key="4">
    <source>
        <dbReference type="Proteomes" id="UP001209540"/>
    </source>
</evidence>
<dbReference type="AlphaFoldDB" id="A0AAD5JZ75"/>
<evidence type="ECO:0000313" key="3">
    <source>
        <dbReference type="EMBL" id="KAI9261544.1"/>
    </source>
</evidence>
<keyword evidence="4" id="KW-1185">Reference proteome</keyword>
<dbReference type="PANTHER" id="PTHR33112:SF12">
    <property type="entry name" value="HETEROKARYON INCOMPATIBILITY DOMAIN-CONTAINING PROTEIN"/>
    <property type="match status" value="1"/>
</dbReference>
<protein>
    <recommendedName>
        <fullName evidence="2">Heterokaryon incompatibility domain-containing protein</fullName>
    </recommendedName>
</protein>
<feature type="domain" description="Heterokaryon incompatibility" evidence="2">
    <location>
        <begin position="77"/>
        <end position="186"/>
    </location>
</feature>
<comment type="caution">
    <text evidence="3">The sequence shown here is derived from an EMBL/GenBank/DDBJ whole genome shotgun (WGS) entry which is preliminary data.</text>
</comment>
<dbReference type="InterPro" id="IPR010730">
    <property type="entry name" value="HET"/>
</dbReference>
<reference evidence="3" key="2">
    <citation type="submission" date="2023-02" db="EMBL/GenBank/DDBJ databases">
        <authorList>
            <consortium name="DOE Joint Genome Institute"/>
            <person name="Mondo S.J."/>
            <person name="Chang Y."/>
            <person name="Wang Y."/>
            <person name="Ahrendt S."/>
            <person name="Andreopoulos W."/>
            <person name="Barry K."/>
            <person name="Beard J."/>
            <person name="Benny G.L."/>
            <person name="Blankenship S."/>
            <person name="Bonito G."/>
            <person name="Cuomo C."/>
            <person name="Desiro A."/>
            <person name="Gervers K.A."/>
            <person name="Hundley H."/>
            <person name="Kuo A."/>
            <person name="LaButti K."/>
            <person name="Lang B.F."/>
            <person name="Lipzen A."/>
            <person name="O'Donnell K."/>
            <person name="Pangilinan J."/>
            <person name="Reynolds N."/>
            <person name="Sandor L."/>
            <person name="Smith M.W."/>
            <person name="Tsang A."/>
            <person name="Grigoriev I.V."/>
            <person name="Stajich J.E."/>
            <person name="Spatafora J.W."/>
        </authorList>
    </citation>
    <scope>NUCLEOTIDE SEQUENCE</scope>
    <source>
        <strain evidence="3">RSA 2281</strain>
    </source>
</reference>
<evidence type="ECO:0000259" key="2">
    <source>
        <dbReference type="Pfam" id="PF06985"/>
    </source>
</evidence>
<dbReference type="Proteomes" id="UP001209540">
    <property type="component" value="Unassembled WGS sequence"/>
</dbReference>
<dbReference type="PANTHER" id="PTHR33112">
    <property type="entry name" value="DOMAIN PROTEIN, PUTATIVE-RELATED"/>
    <property type="match status" value="1"/>
</dbReference>
<organism evidence="3 4">
    <name type="scientific">Phascolomyces articulosus</name>
    <dbReference type="NCBI Taxonomy" id="60185"/>
    <lineage>
        <taxon>Eukaryota</taxon>
        <taxon>Fungi</taxon>
        <taxon>Fungi incertae sedis</taxon>
        <taxon>Mucoromycota</taxon>
        <taxon>Mucoromycotina</taxon>
        <taxon>Mucoromycetes</taxon>
        <taxon>Mucorales</taxon>
        <taxon>Lichtheimiaceae</taxon>
        <taxon>Phascolomyces</taxon>
    </lineage>
</organism>